<reference evidence="7" key="1">
    <citation type="submission" date="2023-07" db="EMBL/GenBank/DDBJ databases">
        <title>30 novel species of actinomycetes from the DSMZ collection.</title>
        <authorList>
            <person name="Nouioui I."/>
        </authorList>
    </citation>
    <scope>NUCLEOTIDE SEQUENCE [LARGE SCALE GENOMIC DNA]</scope>
    <source>
        <strain evidence="7">DSM 45834</strain>
    </source>
</reference>
<evidence type="ECO:0000259" key="5">
    <source>
        <dbReference type="PROSITE" id="PS50921"/>
    </source>
</evidence>
<organism evidence="6 7">
    <name type="scientific">Pseudonocardia charpentierae</name>
    <dbReference type="NCBI Taxonomy" id="3075545"/>
    <lineage>
        <taxon>Bacteria</taxon>
        <taxon>Bacillati</taxon>
        <taxon>Actinomycetota</taxon>
        <taxon>Actinomycetes</taxon>
        <taxon>Pseudonocardiales</taxon>
        <taxon>Pseudonocardiaceae</taxon>
        <taxon>Pseudonocardia</taxon>
    </lineage>
</organism>
<evidence type="ECO:0000256" key="2">
    <source>
        <dbReference type="ARBA" id="ARBA00022777"/>
    </source>
</evidence>
<dbReference type="SMART" id="SM01012">
    <property type="entry name" value="ANTAR"/>
    <property type="match status" value="1"/>
</dbReference>
<proteinExistence type="predicted"/>
<evidence type="ECO:0000313" key="6">
    <source>
        <dbReference type="EMBL" id="MDT0353483.1"/>
    </source>
</evidence>
<dbReference type="InterPro" id="IPR011006">
    <property type="entry name" value="CheY-like_superfamily"/>
</dbReference>
<dbReference type="InterPro" id="IPR036388">
    <property type="entry name" value="WH-like_DNA-bd_sf"/>
</dbReference>
<dbReference type="Gene3D" id="1.10.10.10">
    <property type="entry name" value="Winged helix-like DNA-binding domain superfamily/Winged helix DNA-binding domain"/>
    <property type="match status" value="1"/>
</dbReference>
<comment type="caution">
    <text evidence="6">The sequence shown here is derived from an EMBL/GenBank/DDBJ whole genome shotgun (WGS) entry which is preliminary data.</text>
</comment>
<keyword evidence="4" id="KW-0804">Transcription</keyword>
<dbReference type="SUPFAM" id="SSF52172">
    <property type="entry name" value="CheY-like"/>
    <property type="match status" value="1"/>
</dbReference>
<dbReference type="PROSITE" id="PS50921">
    <property type="entry name" value="ANTAR"/>
    <property type="match status" value="1"/>
</dbReference>
<dbReference type="RefSeq" id="WP_311559996.1">
    <property type="nucleotide sequence ID" value="NZ_JAVREJ010000033.1"/>
</dbReference>
<dbReference type="InterPro" id="IPR029016">
    <property type="entry name" value="GAF-like_dom_sf"/>
</dbReference>
<dbReference type="Gene3D" id="3.30.450.40">
    <property type="match status" value="1"/>
</dbReference>
<dbReference type="SUPFAM" id="SSF55781">
    <property type="entry name" value="GAF domain-like"/>
    <property type="match status" value="1"/>
</dbReference>
<keyword evidence="2" id="KW-0418">Kinase</keyword>
<feature type="domain" description="ANTAR" evidence="5">
    <location>
        <begin position="122"/>
        <end position="183"/>
    </location>
</feature>
<sequence>MLGDVRGTLRVVAASNDGAQLMELLQLQNDEGPCLECYRTATAVSVPDLTDVVDRWPRFTAAVDAQRVFRSVHALPLRLRQESIGALNLFNGQPGSLSEADLSLGQALADVATIGILQERAIRRGEVVTQQLQTALNNRVVIEQAKGVLAERGTIAMDVAFDRLRRHARSTNQLLSRVARRIVERELDPDAVLEP</sequence>
<dbReference type="EMBL" id="JAVREJ010000033">
    <property type="protein sequence ID" value="MDT0353483.1"/>
    <property type="molecule type" value="Genomic_DNA"/>
</dbReference>
<protein>
    <submittedName>
        <fullName evidence="6">GAF and ANTAR domain-containing protein</fullName>
    </submittedName>
</protein>
<evidence type="ECO:0000313" key="7">
    <source>
        <dbReference type="Proteomes" id="UP001183202"/>
    </source>
</evidence>
<keyword evidence="7" id="KW-1185">Reference proteome</keyword>
<keyword evidence="3" id="KW-0805">Transcription regulation</keyword>
<keyword evidence="1" id="KW-0808">Transferase</keyword>
<evidence type="ECO:0000256" key="1">
    <source>
        <dbReference type="ARBA" id="ARBA00022679"/>
    </source>
</evidence>
<gene>
    <name evidence="6" type="ORF">RM445_28690</name>
</gene>
<dbReference type="Proteomes" id="UP001183202">
    <property type="component" value="Unassembled WGS sequence"/>
</dbReference>
<dbReference type="Pfam" id="PF13185">
    <property type="entry name" value="GAF_2"/>
    <property type="match status" value="1"/>
</dbReference>
<dbReference type="InterPro" id="IPR003018">
    <property type="entry name" value="GAF"/>
</dbReference>
<evidence type="ECO:0000256" key="4">
    <source>
        <dbReference type="ARBA" id="ARBA00023163"/>
    </source>
</evidence>
<dbReference type="Pfam" id="PF03861">
    <property type="entry name" value="ANTAR"/>
    <property type="match status" value="1"/>
</dbReference>
<accession>A0ABU2NKF6</accession>
<name>A0ABU2NKF6_9PSEU</name>
<dbReference type="InterPro" id="IPR005561">
    <property type="entry name" value="ANTAR"/>
</dbReference>
<evidence type="ECO:0000256" key="3">
    <source>
        <dbReference type="ARBA" id="ARBA00023015"/>
    </source>
</evidence>